<dbReference type="AlphaFoldDB" id="A0A9P9WDC7"/>
<keyword evidence="4" id="KW-1185">Reference proteome</keyword>
<dbReference type="Proteomes" id="UP000829685">
    <property type="component" value="Unassembled WGS sequence"/>
</dbReference>
<dbReference type="SUPFAM" id="SSF49344">
    <property type="entry name" value="CBD9-like"/>
    <property type="match status" value="1"/>
</dbReference>
<accession>A0A9P9WDC7</accession>
<name>A0A9P9WDC7_9PEZI</name>
<feature type="domain" description="Cellobiose dehydrogenase-like cytochrome" evidence="2">
    <location>
        <begin position="26"/>
        <end position="202"/>
    </location>
</feature>
<evidence type="ECO:0000259" key="2">
    <source>
        <dbReference type="Pfam" id="PF16010"/>
    </source>
</evidence>
<dbReference type="Pfam" id="PF16010">
    <property type="entry name" value="CDH-cyt"/>
    <property type="match status" value="1"/>
</dbReference>
<keyword evidence="1" id="KW-0732">Signal</keyword>
<sequence length="225" mass="24724">MRWPKVILAAISLFGSVFGQSDTVGYTDSETGIKFQSFTDADTQVSWRVALPEKTEGDYDALIQIEGPANLGWIGWAWAGTMAYNPLTIVWANGKTVVHSSRIAYGFYTPSVYNETTYQVLKGTGVTGDTLKFTALCKGCTTWKDFDGNTQTLDLTQPARLAYALSHEVVESPSNSSSNFNIHDNVGHWNADLVASKSADFSSWVSKNTIPASNESFHFRNRRGA</sequence>
<dbReference type="PANTHER" id="PTHR47797:SF5">
    <property type="entry name" value="CELLOBIOSE DEHYDROGENASE CYTOCHROME DOMAIN-CONTAINING PROTEIN"/>
    <property type="match status" value="1"/>
</dbReference>
<protein>
    <recommendedName>
        <fullName evidence="2">Cellobiose dehydrogenase-like cytochrome domain-containing protein</fullName>
    </recommendedName>
</protein>
<organism evidence="3 4">
    <name type="scientific">Neoarthrinium moseri</name>
    <dbReference type="NCBI Taxonomy" id="1658444"/>
    <lineage>
        <taxon>Eukaryota</taxon>
        <taxon>Fungi</taxon>
        <taxon>Dikarya</taxon>
        <taxon>Ascomycota</taxon>
        <taxon>Pezizomycotina</taxon>
        <taxon>Sordariomycetes</taxon>
        <taxon>Xylariomycetidae</taxon>
        <taxon>Amphisphaeriales</taxon>
        <taxon>Apiosporaceae</taxon>
        <taxon>Neoarthrinium</taxon>
    </lineage>
</organism>
<dbReference type="EMBL" id="JAFIMR010000037">
    <property type="protein sequence ID" value="KAI1858141.1"/>
    <property type="molecule type" value="Genomic_DNA"/>
</dbReference>
<dbReference type="Gene3D" id="2.60.40.1210">
    <property type="entry name" value="Cellobiose dehydrogenase, cytochrome domain"/>
    <property type="match status" value="1"/>
</dbReference>
<gene>
    <name evidence="3" type="ORF">JX265_010809</name>
</gene>
<evidence type="ECO:0000256" key="1">
    <source>
        <dbReference type="SAM" id="SignalP"/>
    </source>
</evidence>
<evidence type="ECO:0000313" key="4">
    <source>
        <dbReference type="Proteomes" id="UP000829685"/>
    </source>
</evidence>
<reference evidence="3" key="1">
    <citation type="submission" date="2021-03" db="EMBL/GenBank/DDBJ databases">
        <title>Revisited historic fungal species revealed as producer of novel bioactive compounds through whole genome sequencing and comparative genomics.</title>
        <authorList>
            <person name="Vignolle G.A."/>
            <person name="Hochenegger N."/>
            <person name="Mach R.L."/>
            <person name="Mach-Aigner A.R."/>
            <person name="Javad Rahimi M."/>
            <person name="Salim K.A."/>
            <person name="Chan C.M."/>
            <person name="Lim L.B.L."/>
            <person name="Cai F."/>
            <person name="Druzhinina I.S."/>
            <person name="U'Ren J.M."/>
            <person name="Derntl C."/>
        </authorList>
    </citation>
    <scope>NUCLEOTIDE SEQUENCE</scope>
    <source>
        <strain evidence="3">TUCIM 5799</strain>
    </source>
</reference>
<dbReference type="PANTHER" id="PTHR47797">
    <property type="entry name" value="DEHYDROGENASE, PUTATIVE (AFU_ORTHOLOGUE AFUA_8G05805)-RELATED"/>
    <property type="match status" value="1"/>
</dbReference>
<feature type="signal peptide" evidence="1">
    <location>
        <begin position="1"/>
        <end position="19"/>
    </location>
</feature>
<dbReference type="CDD" id="cd09630">
    <property type="entry name" value="CDH_like_cytochrome"/>
    <property type="match status" value="1"/>
</dbReference>
<proteinExistence type="predicted"/>
<dbReference type="InterPro" id="IPR015920">
    <property type="entry name" value="Cellobiose_DH-like_cyt"/>
</dbReference>
<comment type="caution">
    <text evidence="3">The sequence shown here is derived from an EMBL/GenBank/DDBJ whole genome shotgun (WGS) entry which is preliminary data.</text>
</comment>
<feature type="chain" id="PRO_5040115467" description="Cellobiose dehydrogenase-like cytochrome domain-containing protein" evidence="1">
    <location>
        <begin position="20"/>
        <end position="225"/>
    </location>
</feature>
<evidence type="ECO:0000313" key="3">
    <source>
        <dbReference type="EMBL" id="KAI1858141.1"/>
    </source>
</evidence>